<dbReference type="Pfam" id="PF04230">
    <property type="entry name" value="PS_pyruv_trans"/>
    <property type="match status" value="1"/>
</dbReference>
<accession>A0ABR6S8K8</accession>
<sequence>MKLYYCKYPEGRQNFGDALNPWLWEKLIPGILDDDPNCAFVGIGTLINDALPRRTPQAKLRVIFSTGAGYEKATPVIDESYHIYCVRGPISAEKLGLSSDLAVTDGALLLRKLIDHSSIPKKYKFSYMPHYNFAGDGWQRVCDQLGFGYISPAWEIEDILTRIRQTEVLICEAMHGAIVADTLRVPWIPVSTHPSILPLKWQDWCASMKLEYESYSLSHFYQPRSSTGGWAKNKTTNKLDNLLTPARKLQDWLRQQKTAKELSSLVKIAKPHLSSDARIEEMLSRLEGCLEQFKLDFAQGKFKI</sequence>
<evidence type="ECO:0000313" key="3">
    <source>
        <dbReference type="Proteomes" id="UP000570851"/>
    </source>
</evidence>
<dbReference type="EMBL" id="JACKZP010000041">
    <property type="protein sequence ID" value="MBC1302742.1"/>
    <property type="molecule type" value="Genomic_DNA"/>
</dbReference>
<name>A0ABR6S8K8_ANAVA</name>
<dbReference type="GO" id="GO:0016740">
    <property type="term" value="F:transferase activity"/>
    <property type="evidence" value="ECO:0007669"/>
    <property type="project" value="UniProtKB-KW"/>
</dbReference>
<feature type="domain" description="Polysaccharide pyruvyl transferase" evidence="1">
    <location>
        <begin position="62"/>
        <end position="193"/>
    </location>
</feature>
<protein>
    <submittedName>
        <fullName evidence="2">Polysaccharide pyruvyl transferase family protein</fullName>
    </submittedName>
</protein>
<keyword evidence="3" id="KW-1185">Reference proteome</keyword>
<dbReference type="GeneID" id="58726632"/>
<reference evidence="2 3" key="1">
    <citation type="submission" date="2019-11" db="EMBL/GenBank/DDBJ databases">
        <title>Comparison of genomes from free-living endosymbiotic cyanobacteria isolated from Azolla.</title>
        <authorList>
            <person name="Thiel T."/>
            <person name="Pratte B."/>
        </authorList>
    </citation>
    <scope>NUCLEOTIDE SEQUENCE [LARGE SCALE GENOMIC DNA]</scope>
    <source>
        <strain evidence="2 3">N2B</strain>
    </source>
</reference>
<organism evidence="2 3">
    <name type="scientific">Trichormus variabilis N2B</name>
    <dbReference type="NCBI Taxonomy" id="2681315"/>
    <lineage>
        <taxon>Bacteria</taxon>
        <taxon>Bacillati</taxon>
        <taxon>Cyanobacteriota</taxon>
        <taxon>Cyanophyceae</taxon>
        <taxon>Nostocales</taxon>
        <taxon>Nostocaceae</taxon>
        <taxon>Trichormus</taxon>
    </lineage>
</organism>
<dbReference type="InterPro" id="IPR007345">
    <property type="entry name" value="Polysacch_pyruvyl_Trfase"/>
</dbReference>
<dbReference type="RefSeq" id="WP_011320527.1">
    <property type="nucleotide sequence ID" value="NZ_JACKZP010000041.1"/>
</dbReference>
<dbReference type="Proteomes" id="UP000570851">
    <property type="component" value="Unassembled WGS sequence"/>
</dbReference>
<evidence type="ECO:0000259" key="1">
    <source>
        <dbReference type="Pfam" id="PF04230"/>
    </source>
</evidence>
<evidence type="ECO:0000313" key="2">
    <source>
        <dbReference type="EMBL" id="MBC1302742.1"/>
    </source>
</evidence>
<gene>
    <name evidence="2" type="ORF">GNE12_12545</name>
</gene>
<keyword evidence="2" id="KW-0808">Transferase</keyword>
<comment type="caution">
    <text evidence="2">The sequence shown here is derived from an EMBL/GenBank/DDBJ whole genome shotgun (WGS) entry which is preliminary data.</text>
</comment>
<proteinExistence type="predicted"/>